<accession>A0AAD8XMJ5</accession>
<evidence type="ECO:0000313" key="2">
    <source>
        <dbReference type="EMBL" id="KAK1730053.1"/>
    </source>
</evidence>
<feature type="compositionally biased region" description="Pro residues" evidence="1">
    <location>
        <begin position="33"/>
        <end position="43"/>
    </location>
</feature>
<dbReference type="EMBL" id="JAHMHS010000008">
    <property type="protein sequence ID" value="KAK1730053.1"/>
    <property type="molecule type" value="Genomic_DNA"/>
</dbReference>
<name>A0AAD8XMJ5_GLOAC</name>
<keyword evidence="3" id="KW-1185">Reference proteome</keyword>
<feature type="region of interest" description="Disordered" evidence="1">
    <location>
        <begin position="23"/>
        <end position="67"/>
    </location>
</feature>
<evidence type="ECO:0000313" key="3">
    <source>
        <dbReference type="Proteomes" id="UP001244207"/>
    </source>
</evidence>
<sequence>MGFRGIYALPCIQMEGRYFLPPVLSASSEPTDSPGPAPQPPPCRLQKSVPGRTKPPSNEHPPLPNFPTFLTFVEKTILPRPNDLDRECQIMQPRNLIMPIKSSSPRMRRPQPPVHKHDPRPKPNETQPHLLTVAATSIHLLYLYGTEPRCTLSDQNETEIRSL</sequence>
<evidence type="ECO:0000256" key="1">
    <source>
        <dbReference type="SAM" id="MobiDB-lite"/>
    </source>
</evidence>
<feature type="region of interest" description="Disordered" evidence="1">
    <location>
        <begin position="102"/>
        <end position="127"/>
    </location>
</feature>
<comment type="caution">
    <text evidence="2">The sequence shown here is derived from an EMBL/GenBank/DDBJ whole genome shotgun (WGS) entry which is preliminary data.</text>
</comment>
<reference evidence="2" key="1">
    <citation type="submission" date="2021-12" db="EMBL/GenBank/DDBJ databases">
        <title>Comparative genomics, transcriptomics and evolutionary studies reveal genomic signatures of adaptation to plant cell wall in hemibiotrophic fungi.</title>
        <authorList>
            <consortium name="DOE Joint Genome Institute"/>
            <person name="Baroncelli R."/>
            <person name="Diaz J.F."/>
            <person name="Benocci T."/>
            <person name="Peng M."/>
            <person name="Battaglia E."/>
            <person name="Haridas S."/>
            <person name="Andreopoulos W."/>
            <person name="Labutti K."/>
            <person name="Pangilinan J."/>
            <person name="Floch G.L."/>
            <person name="Makela M.R."/>
            <person name="Henrissat B."/>
            <person name="Grigoriev I.V."/>
            <person name="Crouch J.A."/>
            <person name="De Vries R.P."/>
            <person name="Sukno S.A."/>
            <person name="Thon M.R."/>
        </authorList>
    </citation>
    <scope>NUCLEOTIDE SEQUENCE</scope>
    <source>
        <strain evidence="2">CBS 112980</strain>
    </source>
</reference>
<dbReference type="GeneID" id="85391098"/>
<dbReference type="AlphaFoldDB" id="A0AAD8XMJ5"/>
<dbReference type="Proteomes" id="UP001244207">
    <property type="component" value="Unassembled WGS sequence"/>
</dbReference>
<protein>
    <submittedName>
        <fullName evidence="2">Uncharacterized protein</fullName>
    </submittedName>
</protein>
<dbReference type="RefSeq" id="XP_060370108.1">
    <property type="nucleotide sequence ID" value="XM_060507199.1"/>
</dbReference>
<organism evidence="2 3">
    <name type="scientific">Glomerella acutata</name>
    <name type="common">Colletotrichum acutatum</name>
    <dbReference type="NCBI Taxonomy" id="27357"/>
    <lineage>
        <taxon>Eukaryota</taxon>
        <taxon>Fungi</taxon>
        <taxon>Dikarya</taxon>
        <taxon>Ascomycota</taxon>
        <taxon>Pezizomycotina</taxon>
        <taxon>Sordariomycetes</taxon>
        <taxon>Hypocreomycetidae</taxon>
        <taxon>Glomerellales</taxon>
        <taxon>Glomerellaceae</taxon>
        <taxon>Colletotrichum</taxon>
        <taxon>Colletotrichum acutatum species complex</taxon>
    </lineage>
</organism>
<proteinExistence type="predicted"/>
<gene>
    <name evidence="2" type="ORF">BDZ83DRAFT_602937</name>
</gene>